<evidence type="ECO:0000256" key="2">
    <source>
        <dbReference type="SAM" id="SignalP"/>
    </source>
</evidence>
<proteinExistence type="predicted"/>
<organism evidence="3 4">
    <name type="scientific">Massilia antarctica</name>
    <dbReference type="NCBI Taxonomy" id="2765360"/>
    <lineage>
        <taxon>Bacteria</taxon>
        <taxon>Pseudomonadati</taxon>
        <taxon>Pseudomonadota</taxon>
        <taxon>Betaproteobacteria</taxon>
        <taxon>Burkholderiales</taxon>
        <taxon>Oxalobacteraceae</taxon>
        <taxon>Telluria group</taxon>
        <taxon>Massilia</taxon>
    </lineage>
</organism>
<feature type="signal peptide" evidence="2">
    <location>
        <begin position="1"/>
        <end position="20"/>
    </location>
</feature>
<dbReference type="PROSITE" id="PS51257">
    <property type="entry name" value="PROKAR_LIPOPROTEIN"/>
    <property type="match status" value="1"/>
</dbReference>
<keyword evidence="4" id="KW-1185">Reference proteome</keyword>
<keyword evidence="1" id="KW-1133">Transmembrane helix</keyword>
<keyword evidence="1" id="KW-0472">Membrane</keyword>
<keyword evidence="1" id="KW-0812">Transmembrane</keyword>
<accession>A0AA49A9W4</accession>
<feature type="transmembrane region" description="Helical" evidence="1">
    <location>
        <begin position="143"/>
        <end position="161"/>
    </location>
</feature>
<evidence type="ECO:0000256" key="1">
    <source>
        <dbReference type="SAM" id="Phobius"/>
    </source>
</evidence>
<reference evidence="3 4" key="1">
    <citation type="submission" date="2020-11" db="EMBL/GenBank/DDBJ databases">
        <authorList>
            <person name="Sun Q."/>
        </authorList>
    </citation>
    <scope>NUCLEOTIDE SEQUENCE [LARGE SCALE GENOMIC DNA]</scope>
    <source>
        <strain evidence="3 4">P8398</strain>
    </source>
</reference>
<feature type="chain" id="PRO_5045428450" evidence="2">
    <location>
        <begin position="21"/>
        <end position="212"/>
    </location>
</feature>
<protein>
    <submittedName>
        <fullName evidence="3">Uncharacterized protein</fullName>
    </submittedName>
</protein>
<keyword evidence="2" id="KW-0732">Signal</keyword>
<evidence type="ECO:0000313" key="4">
    <source>
        <dbReference type="Proteomes" id="UP000662888"/>
    </source>
</evidence>
<evidence type="ECO:0000313" key="3">
    <source>
        <dbReference type="EMBL" id="QPI51212.1"/>
    </source>
</evidence>
<dbReference type="Proteomes" id="UP000662888">
    <property type="component" value="Chromosome"/>
</dbReference>
<gene>
    <name evidence="3" type="ORF">IV454_06705</name>
</gene>
<sequence>MKKLIAHAACLLVISGTAFACGRDGTTSVPLAQLAVREATFSVSADGRTATTFGTLKNASSDRVREVMFEVKYFDTKHVLVDTFTRCVDNVIAPAAGEVAFRLREHIYQPAEAYVSQEVRVVSAEAIVPPPQKSALSPFMEQFLITWLPLLALLGFLIYFMKRLIGKKSATTNAPALMNAQIAHLGTQALMLERLALAAEARSRGAPRPGED</sequence>
<name>A0AA49A9W4_9BURK</name>
<dbReference type="EMBL" id="CP065053">
    <property type="protein sequence ID" value="QPI51212.1"/>
    <property type="molecule type" value="Genomic_DNA"/>
</dbReference>
<dbReference type="RefSeq" id="WP_206090832.1">
    <property type="nucleotide sequence ID" value="NZ_CP065053.1"/>
</dbReference>